<evidence type="ECO:0000313" key="6">
    <source>
        <dbReference type="Proteomes" id="UP000180253"/>
    </source>
</evidence>
<comment type="caution">
    <text evidence="5">The sequence shown here is derived from an EMBL/GenBank/DDBJ whole genome shotgun (WGS) entry which is preliminary data.</text>
</comment>
<evidence type="ECO:0000256" key="2">
    <source>
        <dbReference type="ARBA" id="ARBA00023276"/>
    </source>
</evidence>
<dbReference type="PANTHER" id="PTHR47199:SF2">
    <property type="entry name" value="PHOTOSYSTEM II STABILITY_ASSEMBLY FACTOR HCF136, CHLOROPLASTIC"/>
    <property type="match status" value="1"/>
</dbReference>
<dbReference type="PANTHER" id="PTHR47199">
    <property type="entry name" value="PHOTOSYSTEM II STABILITY/ASSEMBLY FACTOR HCF136, CHLOROPLASTIC"/>
    <property type="match status" value="1"/>
</dbReference>
<dbReference type="GO" id="GO:0015979">
    <property type="term" value="P:photosynthesis"/>
    <property type="evidence" value="ECO:0007669"/>
    <property type="project" value="UniProtKB-KW"/>
</dbReference>
<evidence type="ECO:0000256" key="3">
    <source>
        <dbReference type="SAM" id="SignalP"/>
    </source>
</evidence>
<dbReference type="InterPro" id="IPR028203">
    <property type="entry name" value="PSII_CF48-like_dom"/>
</dbReference>
<keyword evidence="1" id="KW-0602">Photosynthesis</keyword>
<dbReference type="Proteomes" id="UP000180253">
    <property type="component" value="Unassembled WGS sequence"/>
</dbReference>
<dbReference type="Pfam" id="PF14870">
    <property type="entry name" value="PSII_BNR"/>
    <property type="match status" value="1"/>
</dbReference>
<evidence type="ECO:0000256" key="1">
    <source>
        <dbReference type="ARBA" id="ARBA00022531"/>
    </source>
</evidence>
<keyword evidence="3" id="KW-0732">Signal</keyword>
<dbReference type="RefSeq" id="WP_070990793.1">
    <property type="nucleotide sequence ID" value="NZ_CBCSHD010000001.1"/>
</dbReference>
<dbReference type="InterPro" id="IPR036278">
    <property type="entry name" value="Sialidase_sf"/>
</dbReference>
<dbReference type="EMBL" id="MNAN01000026">
    <property type="protein sequence ID" value="OHU96704.1"/>
    <property type="molecule type" value="Genomic_DNA"/>
</dbReference>
<dbReference type="InterPro" id="IPR015943">
    <property type="entry name" value="WD40/YVTN_repeat-like_dom_sf"/>
</dbReference>
<dbReference type="STRING" id="327939.BIW53_05090"/>
<evidence type="ECO:0000259" key="4">
    <source>
        <dbReference type="Pfam" id="PF14870"/>
    </source>
</evidence>
<name>A0A1S1NB94_9GAMM</name>
<reference evidence="5 6" key="1">
    <citation type="submission" date="2016-10" db="EMBL/GenBank/DDBJ databases">
        <title>Pseudoalteromonas amylolytica sp. nov., isolated from the surface seawater.</title>
        <authorList>
            <person name="Wu Y.-H."/>
            <person name="Cheng H."/>
            <person name="Jin X.-B."/>
            <person name="Wang C.-S."/>
            <person name="Xu X.-W."/>
        </authorList>
    </citation>
    <scope>NUCLEOTIDE SEQUENCE [LARGE SCALE GENOMIC DNA]</scope>
    <source>
        <strain evidence="5 6">JCM 12483</strain>
    </source>
</reference>
<proteinExistence type="predicted"/>
<dbReference type="AlphaFoldDB" id="A0A1S1NB94"/>
<gene>
    <name evidence="5" type="ORF">BIW53_05090</name>
</gene>
<keyword evidence="2" id="KW-0604">Photosystem II</keyword>
<organism evidence="5 6">
    <name type="scientific">Pseudoalteromonas byunsanensis</name>
    <dbReference type="NCBI Taxonomy" id="327939"/>
    <lineage>
        <taxon>Bacteria</taxon>
        <taxon>Pseudomonadati</taxon>
        <taxon>Pseudomonadota</taxon>
        <taxon>Gammaproteobacteria</taxon>
        <taxon>Alteromonadales</taxon>
        <taxon>Pseudoalteromonadaceae</taxon>
        <taxon>Pseudoalteromonas</taxon>
    </lineage>
</organism>
<evidence type="ECO:0000313" key="5">
    <source>
        <dbReference type="EMBL" id="OHU96704.1"/>
    </source>
</evidence>
<feature type="signal peptide" evidence="3">
    <location>
        <begin position="1"/>
        <end position="19"/>
    </location>
</feature>
<dbReference type="OrthoDB" id="9813892at2"/>
<dbReference type="GO" id="GO:0009523">
    <property type="term" value="C:photosystem II"/>
    <property type="evidence" value="ECO:0007669"/>
    <property type="project" value="UniProtKB-KW"/>
</dbReference>
<keyword evidence="6" id="KW-1185">Reference proteome</keyword>
<dbReference type="SUPFAM" id="SSF50939">
    <property type="entry name" value="Sialidases"/>
    <property type="match status" value="1"/>
</dbReference>
<feature type="chain" id="PRO_5010386338" description="Photosynthesis system II assembly factor Ycf48/Hcf136-like domain-containing protein" evidence="3">
    <location>
        <begin position="20"/>
        <end position="332"/>
    </location>
</feature>
<sequence>MLKTTIASALILFGGVASAQITPQPALQVKHPEKTLFTDIVNSGGTLIAVGKHGTVVTSKDGKIWQQAKVPVQSLLTAVTSLESDKSWACGHDSSILFSSDNGQTWQIQQYLPQQQKPCLDIEFVDENTGFAVGAYGMFYQTNDGGKSWEKRFIDDFVHPDDKEYLQGLKEDDPQAYEEETKFILPHFNRLLIHREQLYLAGEMGLVAHSKDMGKSWQRLDEFYPGSFFSVAPYGNEQIVVAGLRGNAFIAHREDLEFSQIDIPVKATINSVVNFNDSLYLLANSGFLFSYDNGQVKHSQLSSGHAILSAVTFKNKLVLATEKGLKIWEAKK</sequence>
<protein>
    <recommendedName>
        <fullName evidence="4">Photosynthesis system II assembly factor Ycf48/Hcf136-like domain-containing protein</fullName>
    </recommendedName>
</protein>
<feature type="domain" description="Photosynthesis system II assembly factor Ycf48/Hcf136-like" evidence="4">
    <location>
        <begin position="116"/>
        <end position="248"/>
    </location>
</feature>
<dbReference type="Gene3D" id="2.130.10.10">
    <property type="entry name" value="YVTN repeat-like/Quinoprotein amine dehydrogenase"/>
    <property type="match status" value="1"/>
</dbReference>
<accession>A0A1S1NB94</accession>